<dbReference type="KEGG" id="dmm:dnm_006380"/>
<dbReference type="GO" id="GO:0004527">
    <property type="term" value="F:exonuclease activity"/>
    <property type="evidence" value="ECO:0007669"/>
    <property type="project" value="UniProtKB-KW"/>
</dbReference>
<accession>A0A975BG87</accession>
<dbReference type="Proteomes" id="UP000663722">
    <property type="component" value="Chromosome"/>
</dbReference>
<dbReference type="GO" id="GO:0006310">
    <property type="term" value="P:DNA recombination"/>
    <property type="evidence" value="ECO:0007669"/>
    <property type="project" value="InterPro"/>
</dbReference>
<keyword evidence="1" id="KW-0269">Exonuclease</keyword>
<dbReference type="AlphaFoldDB" id="A0A975BG87"/>
<dbReference type="RefSeq" id="WP_207681047.1">
    <property type="nucleotide sequence ID" value="NZ_CP061800.1"/>
</dbReference>
<protein>
    <submittedName>
        <fullName evidence="1">Exonuclease family protein</fullName>
    </submittedName>
</protein>
<dbReference type="Pfam" id="PF04381">
    <property type="entry name" value="RdgC"/>
    <property type="match status" value="1"/>
</dbReference>
<reference evidence="1" key="1">
    <citation type="journal article" date="2021" name="Microb. Physiol.">
        <title>Proteogenomic Insights into the Physiology of Marine, Sulfate-Reducing, Filamentous Desulfonema limicola and Desulfonema magnum.</title>
        <authorList>
            <person name="Schnaars V."/>
            <person name="Wohlbrand L."/>
            <person name="Scheve S."/>
            <person name="Hinrichs C."/>
            <person name="Reinhardt R."/>
            <person name="Rabus R."/>
        </authorList>
    </citation>
    <scope>NUCLEOTIDE SEQUENCE</scope>
    <source>
        <strain evidence="1">4be13</strain>
    </source>
</reference>
<sequence length="204" mass="23073">MGLLSASVSVTRYKVEGEFETPVLETITDGLSKNVITDIDGDIAESVVGWTSFENPFKPDFKGSSFVIGTYLVFSLRIDKKTVPSKIVKKHYTLEMAKQLAESGREHLSRNEKRLLKENVVSMLNQRTLATPNIYDIIWNKEDALLWFFSTQKAANEALETLFSKSFKLTLIRLFPYTIADLMTDLSDTERDTLSGISPTKFTE</sequence>
<organism evidence="1 2">
    <name type="scientific">Desulfonema magnum</name>
    <dbReference type="NCBI Taxonomy" id="45655"/>
    <lineage>
        <taxon>Bacteria</taxon>
        <taxon>Pseudomonadati</taxon>
        <taxon>Thermodesulfobacteriota</taxon>
        <taxon>Desulfobacteria</taxon>
        <taxon>Desulfobacterales</taxon>
        <taxon>Desulfococcaceae</taxon>
        <taxon>Desulfonema</taxon>
    </lineage>
</organism>
<evidence type="ECO:0000313" key="1">
    <source>
        <dbReference type="EMBL" id="QTA84639.1"/>
    </source>
</evidence>
<keyword evidence="1" id="KW-0378">Hydrolase</keyword>
<proteinExistence type="predicted"/>
<dbReference type="InterPro" id="IPR007476">
    <property type="entry name" value="RdgC"/>
</dbReference>
<name>A0A975BG87_9BACT</name>
<keyword evidence="1" id="KW-0540">Nuclease</keyword>
<evidence type="ECO:0000313" key="2">
    <source>
        <dbReference type="Proteomes" id="UP000663722"/>
    </source>
</evidence>
<dbReference type="EMBL" id="CP061800">
    <property type="protein sequence ID" value="QTA84639.1"/>
    <property type="molecule type" value="Genomic_DNA"/>
</dbReference>
<keyword evidence="2" id="KW-1185">Reference proteome</keyword>
<gene>
    <name evidence="1" type="ORF">dnm_006380</name>
</gene>